<dbReference type="AlphaFoldDB" id="A0A1H6C224"/>
<sequence>MTETMTVERDGWVGFFDTLTADHQGHTVAIELVDSEYGDQYETEGLPFNYASYDPRDDVVVVGVGGNSARFPVVLRHMINHPAEVDVTASRPAEADVRVIDGDGTATMLCLRPRPALPESG</sequence>
<dbReference type="Proteomes" id="UP000236723">
    <property type="component" value="Unassembled WGS sequence"/>
</dbReference>
<proteinExistence type="predicted"/>
<evidence type="ECO:0000313" key="2">
    <source>
        <dbReference type="Proteomes" id="UP000236723"/>
    </source>
</evidence>
<organism evidence="1 2">
    <name type="scientific">Thermomonospora echinospora</name>
    <dbReference type="NCBI Taxonomy" id="1992"/>
    <lineage>
        <taxon>Bacteria</taxon>
        <taxon>Bacillati</taxon>
        <taxon>Actinomycetota</taxon>
        <taxon>Actinomycetes</taxon>
        <taxon>Streptosporangiales</taxon>
        <taxon>Thermomonosporaceae</taxon>
        <taxon>Thermomonospora</taxon>
    </lineage>
</organism>
<dbReference type="OrthoDB" id="4200530at2"/>
<reference evidence="2" key="1">
    <citation type="submission" date="2016-10" db="EMBL/GenBank/DDBJ databases">
        <authorList>
            <person name="Varghese N."/>
            <person name="Submissions S."/>
        </authorList>
    </citation>
    <scope>NUCLEOTIDE SEQUENCE [LARGE SCALE GENOMIC DNA]</scope>
    <source>
        <strain evidence="2">DSM 43163</strain>
    </source>
</reference>
<evidence type="ECO:0000313" key="1">
    <source>
        <dbReference type="EMBL" id="SEG67011.1"/>
    </source>
</evidence>
<dbReference type="EMBL" id="FNVO01000008">
    <property type="protein sequence ID" value="SEG67011.1"/>
    <property type="molecule type" value="Genomic_DNA"/>
</dbReference>
<accession>A0A1H6C224</accession>
<dbReference type="InterPro" id="IPR035223">
    <property type="entry name" value="DUF5335"/>
</dbReference>
<name>A0A1H6C224_9ACTN</name>
<dbReference type="Pfam" id="PF17269">
    <property type="entry name" value="DUF5335"/>
    <property type="match status" value="1"/>
</dbReference>
<dbReference type="RefSeq" id="WP_103939380.1">
    <property type="nucleotide sequence ID" value="NZ_FNVO01000008.1"/>
</dbReference>
<gene>
    <name evidence="1" type="ORF">SAMN04489712_108246</name>
</gene>
<protein>
    <submittedName>
        <fullName evidence="1">Uncharacterized protein</fullName>
    </submittedName>
</protein>
<keyword evidence="2" id="KW-1185">Reference proteome</keyword>